<protein>
    <submittedName>
        <fullName evidence="2">Uncharacterized protein</fullName>
    </submittedName>
</protein>
<proteinExistence type="predicted"/>
<feature type="region of interest" description="Disordered" evidence="1">
    <location>
        <begin position="103"/>
        <end position="142"/>
    </location>
</feature>
<keyword evidence="3" id="KW-1185">Reference proteome</keyword>
<dbReference type="Proteomes" id="UP001607303">
    <property type="component" value="Unassembled WGS sequence"/>
</dbReference>
<evidence type="ECO:0000256" key="1">
    <source>
        <dbReference type="SAM" id="MobiDB-lite"/>
    </source>
</evidence>
<sequence>MGQGTRVPHRVVESALENGTENVAVKEASRGKVSKNVTRCRKSKNEREGGEGRENEGEKEGSEGGRGKRGKRSETDLEGRSKLRIGWSTDGNRIRAQLAIDSRRIPGKAPLPGGLAWDLSRGKSVSFAQRNSQRYKEGEREK</sequence>
<organism evidence="2 3">
    <name type="scientific">Vespula maculifrons</name>
    <name type="common">Eastern yellow jacket</name>
    <name type="synonym">Wasp</name>
    <dbReference type="NCBI Taxonomy" id="7453"/>
    <lineage>
        <taxon>Eukaryota</taxon>
        <taxon>Metazoa</taxon>
        <taxon>Ecdysozoa</taxon>
        <taxon>Arthropoda</taxon>
        <taxon>Hexapoda</taxon>
        <taxon>Insecta</taxon>
        <taxon>Pterygota</taxon>
        <taxon>Neoptera</taxon>
        <taxon>Endopterygota</taxon>
        <taxon>Hymenoptera</taxon>
        <taxon>Apocrita</taxon>
        <taxon>Aculeata</taxon>
        <taxon>Vespoidea</taxon>
        <taxon>Vespidae</taxon>
        <taxon>Vespinae</taxon>
        <taxon>Vespula</taxon>
    </lineage>
</organism>
<evidence type="ECO:0000313" key="3">
    <source>
        <dbReference type="Proteomes" id="UP001607303"/>
    </source>
</evidence>
<accession>A0ABD2BJH4</accession>
<gene>
    <name evidence="2" type="ORF">V1477_015161</name>
</gene>
<feature type="region of interest" description="Disordered" evidence="1">
    <location>
        <begin position="1"/>
        <end position="84"/>
    </location>
</feature>
<reference evidence="2 3" key="1">
    <citation type="journal article" date="2024" name="Ann. Entomol. Soc. Am.">
        <title>Genomic analyses of the southern and eastern yellowjacket wasps (Hymenoptera: Vespidae) reveal evolutionary signatures of social life.</title>
        <authorList>
            <person name="Catto M.A."/>
            <person name="Caine P.B."/>
            <person name="Orr S.E."/>
            <person name="Hunt B.G."/>
            <person name="Goodisman M.A.D."/>
        </authorList>
    </citation>
    <scope>NUCLEOTIDE SEQUENCE [LARGE SCALE GENOMIC DNA]</scope>
    <source>
        <strain evidence="2">232</strain>
        <tissue evidence="2">Head and thorax</tissue>
    </source>
</reference>
<dbReference type="AlphaFoldDB" id="A0ABD2BJH4"/>
<evidence type="ECO:0000313" key="2">
    <source>
        <dbReference type="EMBL" id="KAL2732920.1"/>
    </source>
</evidence>
<name>A0ABD2BJH4_VESMC</name>
<dbReference type="EMBL" id="JAYRBN010000075">
    <property type="protein sequence ID" value="KAL2732920.1"/>
    <property type="molecule type" value="Genomic_DNA"/>
</dbReference>
<feature type="compositionally biased region" description="Basic and acidic residues" evidence="1">
    <location>
        <begin position="43"/>
        <end position="81"/>
    </location>
</feature>
<comment type="caution">
    <text evidence="2">The sequence shown here is derived from an EMBL/GenBank/DDBJ whole genome shotgun (WGS) entry which is preliminary data.</text>
</comment>